<keyword evidence="3" id="KW-1185">Reference proteome</keyword>
<feature type="compositionally biased region" description="Basic and acidic residues" evidence="1">
    <location>
        <begin position="36"/>
        <end position="55"/>
    </location>
</feature>
<proteinExistence type="predicted"/>
<gene>
    <name evidence="2" type="ORF">CERZMDRAFT_89616</name>
</gene>
<organism evidence="2 3">
    <name type="scientific">Cercospora zeae-maydis SCOH1-5</name>
    <dbReference type="NCBI Taxonomy" id="717836"/>
    <lineage>
        <taxon>Eukaryota</taxon>
        <taxon>Fungi</taxon>
        <taxon>Dikarya</taxon>
        <taxon>Ascomycota</taxon>
        <taxon>Pezizomycotina</taxon>
        <taxon>Dothideomycetes</taxon>
        <taxon>Dothideomycetidae</taxon>
        <taxon>Mycosphaerellales</taxon>
        <taxon>Mycosphaerellaceae</taxon>
        <taxon>Cercospora</taxon>
    </lineage>
</organism>
<protein>
    <submittedName>
        <fullName evidence="2">Uncharacterized protein</fullName>
    </submittedName>
</protein>
<evidence type="ECO:0000313" key="3">
    <source>
        <dbReference type="Proteomes" id="UP000799539"/>
    </source>
</evidence>
<dbReference type="AlphaFoldDB" id="A0A6A6FWK9"/>
<evidence type="ECO:0000256" key="1">
    <source>
        <dbReference type="SAM" id="MobiDB-lite"/>
    </source>
</evidence>
<evidence type="ECO:0000313" key="2">
    <source>
        <dbReference type="EMBL" id="KAF2217817.1"/>
    </source>
</evidence>
<name>A0A6A6FWK9_9PEZI</name>
<sequence>MLALRPLQASVILRRCAIAVLDRVEHTVSPQLSRPSPRDQRGERDKLRPDCNIRR</sequence>
<dbReference type="Proteomes" id="UP000799539">
    <property type="component" value="Unassembled WGS sequence"/>
</dbReference>
<feature type="region of interest" description="Disordered" evidence="1">
    <location>
        <begin position="27"/>
        <end position="55"/>
    </location>
</feature>
<dbReference type="EMBL" id="ML992662">
    <property type="protein sequence ID" value="KAF2217817.1"/>
    <property type="molecule type" value="Genomic_DNA"/>
</dbReference>
<reference evidence="2" key="1">
    <citation type="journal article" date="2020" name="Stud. Mycol.">
        <title>101 Dothideomycetes genomes: a test case for predicting lifestyles and emergence of pathogens.</title>
        <authorList>
            <person name="Haridas S."/>
            <person name="Albert R."/>
            <person name="Binder M."/>
            <person name="Bloem J."/>
            <person name="Labutti K."/>
            <person name="Salamov A."/>
            <person name="Andreopoulos B."/>
            <person name="Baker S."/>
            <person name="Barry K."/>
            <person name="Bills G."/>
            <person name="Bluhm B."/>
            <person name="Cannon C."/>
            <person name="Castanera R."/>
            <person name="Culley D."/>
            <person name="Daum C."/>
            <person name="Ezra D."/>
            <person name="Gonzalez J."/>
            <person name="Henrissat B."/>
            <person name="Kuo A."/>
            <person name="Liang C."/>
            <person name="Lipzen A."/>
            <person name="Lutzoni F."/>
            <person name="Magnuson J."/>
            <person name="Mondo S."/>
            <person name="Nolan M."/>
            <person name="Ohm R."/>
            <person name="Pangilinan J."/>
            <person name="Park H.-J."/>
            <person name="Ramirez L."/>
            <person name="Alfaro M."/>
            <person name="Sun H."/>
            <person name="Tritt A."/>
            <person name="Yoshinaga Y."/>
            <person name="Zwiers L.-H."/>
            <person name="Turgeon B."/>
            <person name="Goodwin S."/>
            <person name="Spatafora J."/>
            <person name="Crous P."/>
            <person name="Grigoriev I."/>
        </authorList>
    </citation>
    <scope>NUCLEOTIDE SEQUENCE</scope>
    <source>
        <strain evidence="2">SCOH1-5</strain>
    </source>
</reference>
<accession>A0A6A6FWK9</accession>